<protein>
    <submittedName>
        <fullName evidence="1">Uncharacterized protein</fullName>
    </submittedName>
</protein>
<accession>A0A382BUA3</accession>
<dbReference type="AlphaFoldDB" id="A0A382BUA3"/>
<dbReference type="EMBL" id="UINC01031334">
    <property type="protein sequence ID" value="SVB17204.1"/>
    <property type="molecule type" value="Genomic_DNA"/>
</dbReference>
<gene>
    <name evidence="1" type="ORF">METZ01_LOCUS170058</name>
</gene>
<name>A0A382BUA3_9ZZZZ</name>
<feature type="non-terminal residue" evidence="1">
    <location>
        <position position="102"/>
    </location>
</feature>
<reference evidence="1" key="1">
    <citation type="submission" date="2018-05" db="EMBL/GenBank/DDBJ databases">
        <authorList>
            <person name="Lanie J.A."/>
            <person name="Ng W.-L."/>
            <person name="Kazmierczak K.M."/>
            <person name="Andrzejewski T.M."/>
            <person name="Davidsen T.M."/>
            <person name="Wayne K.J."/>
            <person name="Tettelin H."/>
            <person name="Glass J.I."/>
            <person name="Rusch D."/>
            <person name="Podicherti R."/>
            <person name="Tsui H.-C.T."/>
            <person name="Winkler M.E."/>
        </authorList>
    </citation>
    <scope>NUCLEOTIDE SEQUENCE</scope>
</reference>
<organism evidence="1">
    <name type="scientific">marine metagenome</name>
    <dbReference type="NCBI Taxonomy" id="408172"/>
    <lineage>
        <taxon>unclassified sequences</taxon>
        <taxon>metagenomes</taxon>
        <taxon>ecological metagenomes</taxon>
    </lineage>
</organism>
<feature type="non-terminal residue" evidence="1">
    <location>
        <position position="1"/>
    </location>
</feature>
<sequence length="102" mass="11837">VEIQIIEGRTKGTVCPAFSCRGVNSSTLSENCMAEQMENTWSSNIGDYGEYWDDIMDVHGWWFEAEENPDEAEYTLEQLRESMFQVSDFVDWLIAHQEEGWS</sequence>
<proteinExistence type="predicted"/>
<evidence type="ECO:0000313" key="1">
    <source>
        <dbReference type="EMBL" id="SVB17204.1"/>
    </source>
</evidence>